<sequence length="88" mass="9394">MKKLKLELDQLEVSSFTAQDEEKASGTVNGMATYYPDGCRPSYYKTECLCTGAEGCYPSLYCSQGGVGPGEPYGTCYAGCMTNANGEC</sequence>
<reference evidence="1 2" key="1">
    <citation type="submission" date="2020-08" db="EMBL/GenBank/DDBJ databases">
        <title>Genomic Encyclopedia of Type Strains, Phase IV (KMG-IV): sequencing the most valuable type-strain genomes for metagenomic binning, comparative biology and taxonomic classification.</title>
        <authorList>
            <person name="Goeker M."/>
        </authorList>
    </citation>
    <scope>NUCLEOTIDE SEQUENCE [LARGE SCALE GENOMIC DNA]</scope>
    <source>
        <strain evidence="1 2">DSM 29007</strain>
    </source>
</reference>
<comment type="caution">
    <text evidence="1">The sequence shown here is derived from an EMBL/GenBank/DDBJ whole genome shotgun (WGS) entry which is preliminary data.</text>
</comment>
<keyword evidence="2" id="KW-1185">Reference proteome</keyword>
<accession>A0A841H220</accession>
<protein>
    <submittedName>
        <fullName evidence="1">Uncharacterized protein</fullName>
    </submittedName>
</protein>
<proteinExistence type="predicted"/>
<name>A0A841H220_9BACT</name>
<gene>
    <name evidence="1" type="ORF">HNQ61_003679</name>
</gene>
<dbReference type="EMBL" id="JACHIA010000012">
    <property type="protein sequence ID" value="MBB6072018.1"/>
    <property type="molecule type" value="Genomic_DNA"/>
</dbReference>
<dbReference type="AlphaFoldDB" id="A0A841H220"/>
<evidence type="ECO:0000313" key="2">
    <source>
        <dbReference type="Proteomes" id="UP000582837"/>
    </source>
</evidence>
<evidence type="ECO:0000313" key="1">
    <source>
        <dbReference type="EMBL" id="MBB6072018.1"/>
    </source>
</evidence>
<dbReference type="Proteomes" id="UP000582837">
    <property type="component" value="Unassembled WGS sequence"/>
</dbReference>
<dbReference type="RefSeq" id="WP_170034825.1">
    <property type="nucleotide sequence ID" value="NZ_JABDTL010000001.1"/>
</dbReference>
<organism evidence="1 2">
    <name type="scientific">Longimicrobium terrae</name>
    <dbReference type="NCBI Taxonomy" id="1639882"/>
    <lineage>
        <taxon>Bacteria</taxon>
        <taxon>Pseudomonadati</taxon>
        <taxon>Gemmatimonadota</taxon>
        <taxon>Longimicrobiia</taxon>
        <taxon>Longimicrobiales</taxon>
        <taxon>Longimicrobiaceae</taxon>
        <taxon>Longimicrobium</taxon>
    </lineage>
</organism>